<keyword evidence="2" id="KW-1185">Reference proteome</keyword>
<protein>
    <submittedName>
        <fullName evidence="1">Uncharacterized protein</fullName>
    </submittedName>
</protein>
<accession>A0ACB8BAV5</accession>
<name>A0ACB8BAV5_9AGAM</name>
<evidence type="ECO:0000313" key="1">
    <source>
        <dbReference type="EMBL" id="KAH7922941.1"/>
    </source>
</evidence>
<reference evidence="1" key="1">
    <citation type="journal article" date="2021" name="New Phytol.">
        <title>Evolutionary innovations through gain and loss of genes in the ectomycorrhizal Boletales.</title>
        <authorList>
            <person name="Wu G."/>
            <person name="Miyauchi S."/>
            <person name="Morin E."/>
            <person name="Kuo A."/>
            <person name="Drula E."/>
            <person name="Varga T."/>
            <person name="Kohler A."/>
            <person name="Feng B."/>
            <person name="Cao Y."/>
            <person name="Lipzen A."/>
            <person name="Daum C."/>
            <person name="Hundley H."/>
            <person name="Pangilinan J."/>
            <person name="Johnson J."/>
            <person name="Barry K."/>
            <person name="LaButti K."/>
            <person name="Ng V."/>
            <person name="Ahrendt S."/>
            <person name="Min B."/>
            <person name="Choi I.G."/>
            <person name="Park H."/>
            <person name="Plett J.M."/>
            <person name="Magnuson J."/>
            <person name="Spatafora J.W."/>
            <person name="Nagy L.G."/>
            <person name="Henrissat B."/>
            <person name="Grigoriev I.V."/>
            <person name="Yang Z.L."/>
            <person name="Xu J."/>
            <person name="Martin F.M."/>
        </authorList>
    </citation>
    <scope>NUCLEOTIDE SEQUENCE</scope>
    <source>
        <strain evidence="1">KUC20120723A-06</strain>
    </source>
</reference>
<comment type="caution">
    <text evidence="1">The sequence shown here is derived from an EMBL/GenBank/DDBJ whole genome shotgun (WGS) entry which is preliminary data.</text>
</comment>
<gene>
    <name evidence="1" type="ORF">BV22DRAFT_971471</name>
</gene>
<feature type="non-terminal residue" evidence="1">
    <location>
        <position position="171"/>
    </location>
</feature>
<organism evidence="1 2">
    <name type="scientific">Leucogyrophana mollusca</name>
    <dbReference type="NCBI Taxonomy" id="85980"/>
    <lineage>
        <taxon>Eukaryota</taxon>
        <taxon>Fungi</taxon>
        <taxon>Dikarya</taxon>
        <taxon>Basidiomycota</taxon>
        <taxon>Agaricomycotina</taxon>
        <taxon>Agaricomycetes</taxon>
        <taxon>Agaricomycetidae</taxon>
        <taxon>Boletales</taxon>
        <taxon>Boletales incertae sedis</taxon>
        <taxon>Leucogyrophana</taxon>
    </lineage>
</organism>
<sequence>FDSPRTFGYPTPPENRSTFAFPSPPPPMPALDHPELTAALSSRMNRPDSAPRPSSSAGGSKTLPYRRSKITPRTRDDFFSSLSQSFGHSIRHHSSLPRVHQIFPSSASDERQRLRGEQRPRARTVSGKTKHVRRSSADWSAHQATVGVNSTLDYGWPAEVSRQILRLSLGK</sequence>
<dbReference type="Proteomes" id="UP000790709">
    <property type="component" value="Unassembled WGS sequence"/>
</dbReference>
<evidence type="ECO:0000313" key="2">
    <source>
        <dbReference type="Proteomes" id="UP000790709"/>
    </source>
</evidence>
<dbReference type="EMBL" id="MU266467">
    <property type="protein sequence ID" value="KAH7922941.1"/>
    <property type="molecule type" value="Genomic_DNA"/>
</dbReference>
<proteinExistence type="predicted"/>
<feature type="non-terminal residue" evidence="1">
    <location>
        <position position="1"/>
    </location>
</feature>